<dbReference type="GO" id="GO:0000981">
    <property type="term" value="F:DNA-binding transcription factor activity, RNA polymerase II-specific"/>
    <property type="evidence" value="ECO:0007669"/>
    <property type="project" value="InterPro"/>
</dbReference>
<dbReference type="InterPro" id="IPR007219">
    <property type="entry name" value="XnlR_reg_dom"/>
</dbReference>
<name>G2QCD2_THET4</name>
<dbReference type="OrthoDB" id="3945418at2759"/>
<keyword evidence="5" id="KW-0862">Zinc</keyword>
<keyword evidence="3" id="KW-0677">Repeat</keyword>
<evidence type="ECO:0000313" key="10">
    <source>
        <dbReference type="Proteomes" id="UP000007322"/>
    </source>
</evidence>
<organism evidence="9 10">
    <name type="scientific">Thermothelomyces thermophilus (strain ATCC 42464 / BCRC 31852 / DSM 1799)</name>
    <name type="common">Sporotrichum thermophile</name>
    <dbReference type="NCBI Taxonomy" id="573729"/>
    <lineage>
        <taxon>Eukaryota</taxon>
        <taxon>Fungi</taxon>
        <taxon>Dikarya</taxon>
        <taxon>Ascomycota</taxon>
        <taxon>Pezizomycotina</taxon>
        <taxon>Sordariomycetes</taxon>
        <taxon>Sordariomycetidae</taxon>
        <taxon>Sordariales</taxon>
        <taxon>Chaetomiaceae</taxon>
        <taxon>Thermothelomyces</taxon>
    </lineage>
</organism>
<accession>G2QCD2</accession>
<evidence type="ECO:0000256" key="1">
    <source>
        <dbReference type="ARBA" id="ARBA00004123"/>
    </source>
</evidence>
<gene>
    <name evidence="9" type="ORF">MYCTH_2303305</name>
</gene>
<dbReference type="EMBL" id="CP003004">
    <property type="protein sequence ID" value="AEO57307.1"/>
    <property type="molecule type" value="Genomic_DNA"/>
</dbReference>
<dbReference type="Pfam" id="PF04082">
    <property type="entry name" value="Fungal_trans"/>
    <property type="match status" value="1"/>
</dbReference>
<evidence type="ECO:0000259" key="8">
    <source>
        <dbReference type="Pfam" id="PF04082"/>
    </source>
</evidence>
<keyword evidence="2" id="KW-0479">Metal-binding</keyword>
<keyword evidence="6" id="KW-0539">Nucleus</keyword>
<dbReference type="AlphaFoldDB" id="G2QCD2"/>
<dbReference type="KEGG" id="mtm:MYCTH_2303305"/>
<protein>
    <recommendedName>
        <fullName evidence="8">Xylanolytic transcriptional activator regulatory domain-containing protein</fullName>
    </recommendedName>
</protein>
<dbReference type="GO" id="GO:0000978">
    <property type="term" value="F:RNA polymerase II cis-regulatory region sequence-specific DNA binding"/>
    <property type="evidence" value="ECO:0007669"/>
    <property type="project" value="InterPro"/>
</dbReference>
<evidence type="ECO:0000256" key="5">
    <source>
        <dbReference type="ARBA" id="ARBA00022833"/>
    </source>
</evidence>
<comment type="subcellular location">
    <subcellularLocation>
        <location evidence="1">Nucleus</location>
    </subcellularLocation>
</comment>
<evidence type="ECO:0000313" key="9">
    <source>
        <dbReference type="EMBL" id="AEO57307.1"/>
    </source>
</evidence>
<dbReference type="Proteomes" id="UP000007322">
    <property type="component" value="Chromosome 3"/>
</dbReference>
<dbReference type="GO" id="GO:0008270">
    <property type="term" value="F:zinc ion binding"/>
    <property type="evidence" value="ECO:0007669"/>
    <property type="project" value="UniProtKB-KW"/>
</dbReference>
<reference evidence="9 10" key="1">
    <citation type="journal article" date="2011" name="Nat. Biotechnol.">
        <title>Comparative genomic analysis of the thermophilic biomass-degrading fungi Myceliophthora thermophila and Thielavia terrestris.</title>
        <authorList>
            <person name="Berka R.M."/>
            <person name="Grigoriev I.V."/>
            <person name="Otillar R."/>
            <person name="Salamov A."/>
            <person name="Grimwood J."/>
            <person name="Reid I."/>
            <person name="Ishmael N."/>
            <person name="John T."/>
            <person name="Darmond C."/>
            <person name="Moisan M.-C."/>
            <person name="Henrissat B."/>
            <person name="Coutinho P.M."/>
            <person name="Lombard V."/>
            <person name="Natvig D.O."/>
            <person name="Lindquist E."/>
            <person name="Schmutz J."/>
            <person name="Lucas S."/>
            <person name="Harris P."/>
            <person name="Powlowski J."/>
            <person name="Bellemare A."/>
            <person name="Taylor D."/>
            <person name="Butler G."/>
            <person name="de Vries R.P."/>
            <person name="Allijn I.E."/>
            <person name="van den Brink J."/>
            <person name="Ushinsky S."/>
            <person name="Storms R."/>
            <person name="Powell A.J."/>
            <person name="Paulsen I.T."/>
            <person name="Elbourne L.D.H."/>
            <person name="Baker S.E."/>
            <person name="Magnuson J."/>
            <person name="LaBoissiere S."/>
            <person name="Clutterbuck A.J."/>
            <person name="Martinez D."/>
            <person name="Wogulis M."/>
            <person name="de Leon A.L."/>
            <person name="Rey M.W."/>
            <person name="Tsang A."/>
        </authorList>
    </citation>
    <scope>NUCLEOTIDE SEQUENCE [LARGE SCALE GENOMIC DNA]</scope>
    <source>
        <strain evidence="10">ATCC 42464 / BCRC 31852 / DSM 1799</strain>
    </source>
</reference>
<dbReference type="VEuPathDB" id="FungiDB:MYCTH_2303305"/>
<keyword evidence="4" id="KW-0863">Zinc-finger</keyword>
<dbReference type="InterPro" id="IPR051059">
    <property type="entry name" value="VerF-like"/>
</dbReference>
<keyword evidence="10" id="KW-1185">Reference proteome</keyword>
<dbReference type="PANTHER" id="PTHR40626">
    <property type="entry name" value="MIP31509P"/>
    <property type="match status" value="1"/>
</dbReference>
<dbReference type="PANTHER" id="PTHR40626:SF1">
    <property type="entry name" value="TRANSCRIPTION FACTOR WITH C2H2 AND ZN(2)-CYS(6) DNA BINDING DOMAIN (EUROFUNG)"/>
    <property type="match status" value="1"/>
</dbReference>
<dbReference type="InParanoid" id="G2QCD2"/>
<dbReference type="GeneID" id="11512628"/>
<feature type="region of interest" description="Disordered" evidence="7">
    <location>
        <begin position="196"/>
        <end position="221"/>
    </location>
</feature>
<evidence type="ECO:0000256" key="4">
    <source>
        <dbReference type="ARBA" id="ARBA00022771"/>
    </source>
</evidence>
<evidence type="ECO:0000256" key="2">
    <source>
        <dbReference type="ARBA" id="ARBA00022723"/>
    </source>
</evidence>
<evidence type="ECO:0000256" key="3">
    <source>
        <dbReference type="ARBA" id="ARBA00022737"/>
    </source>
</evidence>
<proteinExistence type="predicted"/>
<dbReference type="OMA" id="CIRIACW"/>
<dbReference type="HOGENOM" id="CLU_012538_3_1_1"/>
<dbReference type="CDD" id="cd12148">
    <property type="entry name" value="fungal_TF_MHR"/>
    <property type="match status" value="1"/>
</dbReference>
<dbReference type="GO" id="GO:0006351">
    <property type="term" value="P:DNA-templated transcription"/>
    <property type="evidence" value="ECO:0007669"/>
    <property type="project" value="InterPro"/>
</dbReference>
<dbReference type="GO" id="GO:0000785">
    <property type="term" value="C:chromatin"/>
    <property type="evidence" value="ECO:0007669"/>
    <property type="project" value="TreeGrafter"/>
</dbReference>
<feature type="region of interest" description="Disordered" evidence="7">
    <location>
        <begin position="1"/>
        <end position="32"/>
    </location>
</feature>
<sequence>MIEAFLEEPSRDDIPSIELQPDTSIPTDPDQETASADMFFLPWALDQNPPGPFPELVPWQSPSLREEEEGVDSVLQPTVAALTSLHAALAATTTTTNGSSRGDAFDPALAGRVFTRSNRDIFLPIYFRFTHRHVPLIHRPTFDPAASAPALVLAVFLCGALYAPPRDCVLAVRGCFPLAEEYVFRRLEGLLRLHEHEHEHSERDAEPRAGKESERYDPERERETYETLQAALLVHGAQFMMNDPAARSTAWAARWPALVGAVRRLGLTSARQTQSPDAEAGEIDWGRWVRDEVRIRISNAVFLTDWQQCGVFHLPVLSTFHEMTADMPSLPDLWEAKDAAEFRAAIEANGRGCWRRSASLRDCTDALVAESWSGVKGFPLKNLTCLDHLILSTAIHVMIGSARFVSLLRPCIPVLRRAIDRWQELWHATVSKIDDEELRTSGFFRHCGEYGWLARALLKESLEGKDRDSPYYRRIGHATPKELHDLLRKLREG</sequence>
<dbReference type="STRING" id="573729.G2QCD2"/>
<dbReference type="RefSeq" id="XP_003662552.1">
    <property type="nucleotide sequence ID" value="XM_003662504.1"/>
</dbReference>
<evidence type="ECO:0000256" key="6">
    <source>
        <dbReference type="ARBA" id="ARBA00023242"/>
    </source>
</evidence>
<dbReference type="eggNOG" id="ENOG502SP9M">
    <property type="taxonomic scope" value="Eukaryota"/>
</dbReference>
<feature type="domain" description="Xylanolytic transcriptional activator regulatory" evidence="8">
    <location>
        <begin position="125"/>
        <end position="346"/>
    </location>
</feature>
<dbReference type="GO" id="GO:0005634">
    <property type="term" value="C:nucleus"/>
    <property type="evidence" value="ECO:0007669"/>
    <property type="project" value="UniProtKB-SubCell"/>
</dbReference>
<evidence type="ECO:0000256" key="7">
    <source>
        <dbReference type="SAM" id="MobiDB-lite"/>
    </source>
</evidence>